<keyword evidence="11" id="KW-1185">Reference proteome</keyword>
<feature type="binding site" evidence="7">
    <location>
        <position position="317"/>
    </location>
    <ligand>
        <name>[4Fe-4S] cluster</name>
        <dbReference type="ChEBI" id="CHEBI:49883"/>
    </ligand>
</feature>
<dbReference type="Pfam" id="PF04551">
    <property type="entry name" value="GcpE"/>
    <property type="match status" value="1"/>
</dbReference>
<dbReference type="Pfam" id="PF26540">
    <property type="entry name" value="GcpE_C"/>
    <property type="match status" value="1"/>
</dbReference>
<name>S9S2G9_9RHOB</name>
<proteinExistence type="inferred from homology"/>
<dbReference type="Gene3D" id="3.20.20.20">
    <property type="entry name" value="Dihydropteroate synthase-like"/>
    <property type="match status" value="1"/>
</dbReference>
<comment type="caution">
    <text evidence="10">The sequence shown here is derived from an EMBL/GenBank/DDBJ whole genome shotgun (WGS) entry which is preliminary data.</text>
</comment>
<dbReference type="NCBIfam" id="NF001540">
    <property type="entry name" value="PRK00366.1"/>
    <property type="match status" value="1"/>
</dbReference>
<dbReference type="GO" id="GO:0019288">
    <property type="term" value="P:isopentenyl diphosphate biosynthetic process, methylerythritol 4-phosphate pathway"/>
    <property type="evidence" value="ECO:0007669"/>
    <property type="project" value="UniProtKB-UniRule"/>
</dbReference>
<reference evidence="11" key="1">
    <citation type="journal article" date="2014" name="Stand. Genomic Sci.">
        <title>Genome sequence of the exopolysaccharide-producing Salipiger mucosus type strain (DSM 16094(T)), a moderately halophilic member of the Roseobacter clade.</title>
        <authorList>
            <person name="Riedel T."/>
            <person name="Spring S."/>
            <person name="Fiebig A."/>
            <person name="Petersen J."/>
            <person name="Kyrpides N.C."/>
            <person name="Goker M."/>
            <person name="Klenk H.P."/>
        </authorList>
    </citation>
    <scope>NUCLEOTIDE SEQUENCE [LARGE SCALE GENOMIC DNA]</scope>
    <source>
        <strain evidence="11">DSM 16094</strain>
    </source>
</reference>
<organism evidence="10 11">
    <name type="scientific">Salipiger mucosus DSM 16094</name>
    <dbReference type="NCBI Taxonomy" id="1123237"/>
    <lineage>
        <taxon>Bacteria</taxon>
        <taxon>Pseudomonadati</taxon>
        <taxon>Pseudomonadota</taxon>
        <taxon>Alphaproteobacteria</taxon>
        <taxon>Rhodobacterales</taxon>
        <taxon>Roseobacteraceae</taxon>
        <taxon>Salipiger</taxon>
    </lineage>
</organism>
<dbReference type="Gene3D" id="3.30.413.10">
    <property type="entry name" value="Sulfite Reductase Hemoprotein, domain 1"/>
    <property type="match status" value="1"/>
</dbReference>
<comment type="cofactor">
    <cofactor evidence="7">
        <name>[4Fe-4S] cluster</name>
        <dbReference type="ChEBI" id="CHEBI:49883"/>
    </cofactor>
    <text evidence="7">Binds 1 [4Fe-4S] cluster.</text>
</comment>
<evidence type="ECO:0000256" key="4">
    <source>
        <dbReference type="ARBA" id="ARBA00023004"/>
    </source>
</evidence>
<feature type="domain" description="IspG C-terminal" evidence="9">
    <location>
        <begin position="271"/>
        <end position="360"/>
    </location>
</feature>
<sequence length="377" mass="40394">MSHNPIRPWRSIERRKSRQIMVGSVPVGGDAPISVQTMTNTATTDIPGTISQVQRAAEAGADIVRVSVPDEDSSRALKEIVRESPVPIVADIHFHYKRGIEAAEAGAACLRINPGNIGSQDRVREVIWAARDNGCSMRIGVNGGSLERHLLEKYGEPCPEAMVESALDHIRILEDNDFHEFKISVKASDVFLSSAAYMGLAEATDKPIHLGITEAGGLTSGTIKSSIGLGQLLWMGIGDTLRVSLSADPVEEIKVGYEILKSLGLRHRGVNIISCPSCARQGFDVIKTVEKLEERLEHIKTPMSLSIIGCVVNGPGEALMTDVGFTGGGAGSGMVYLAGKASHKMSNDQMIDHIVEEVEKKAAELEADNGQAPQAAE</sequence>
<gene>
    <name evidence="7" type="primary">ispG</name>
    <name evidence="10" type="ORF">Salmuc_03715</name>
</gene>
<feature type="binding site" evidence="7">
    <location>
        <position position="275"/>
    </location>
    <ligand>
        <name>[4Fe-4S] cluster</name>
        <dbReference type="ChEBI" id="CHEBI:49883"/>
    </ligand>
</feature>
<dbReference type="GO" id="GO:0016114">
    <property type="term" value="P:terpenoid biosynthetic process"/>
    <property type="evidence" value="ECO:0007669"/>
    <property type="project" value="InterPro"/>
</dbReference>
<evidence type="ECO:0000313" key="11">
    <source>
        <dbReference type="Proteomes" id="UP000015347"/>
    </source>
</evidence>
<evidence type="ECO:0000256" key="1">
    <source>
        <dbReference type="ARBA" id="ARBA00022485"/>
    </source>
</evidence>
<protein>
    <recommendedName>
        <fullName evidence="7">4-hydroxy-3-methylbut-2-en-1-yl diphosphate synthase (flavodoxin)</fullName>
        <ecNumber evidence="7">1.17.7.3</ecNumber>
    </recommendedName>
    <alternativeName>
        <fullName evidence="7">1-hydroxy-2-methyl-2-(E)-butenyl 4-diphosphate synthase</fullName>
    </alternativeName>
</protein>
<feature type="domain" description="IspG TIM-barrel" evidence="8">
    <location>
        <begin position="17"/>
        <end position="257"/>
    </location>
</feature>
<dbReference type="InterPro" id="IPR045854">
    <property type="entry name" value="NO2/SO3_Rdtase_4Fe4S_sf"/>
</dbReference>
<dbReference type="PANTHER" id="PTHR30454">
    <property type="entry name" value="4-HYDROXY-3-METHYLBUT-2-EN-1-YL DIPHOSPHATE SYNTHASE"/>
    <property type="match status" value="1"/>
</dbReference>
<evidence type="ECO:0000259" key="8">
    <source>
        <dbReference type="Pfam" id="PF04551"/>
    </source>
</evidence>
<dbReference type="InterPro" id="IPR004588">
    <property type="entry name" value="IspG_bac-typ"/>
</dbReference>
<dbReference type="STRING" id="1123237.Salmuc_03715"/>
<dbReference type="HOGENOM" id="CLU_042258_0_0_5"/>
<dbReference type="InterPro" id="IPR058579">
    <property type="entry name" value="IspG_C"/>
</dbReference>
<dbReference type="EMBL" id="APVH01000032">
    <property type="protein sequence ID" value="EPX80399.1"/>
    <property type="molecule type" value="Genomic_DNA"/>
</dbReference>
<dbReference type="eggNOG" id="COG0821">
    <property type="taxonomic scope" value="Bacteria"/>
</dbReference>
<dbReference type="NCBIfam" id="TIGR00612">
    <property type="entry name" value="ispG_gcpE"/>
    <property type="match status" value="1"/>
</dbReference>
<dbReference type="Proteomes" id="UP000015347">
    <property type="component" value="Unassembled WGS sequence"/>
</dbReference>
<keyword evidence="5 7" id="KW-0411">Iron-sulfur</keyword>
<evidence type="ECO:0000256" key="3">
    <source>
        <dbReference type="ARBA" id="ARBA00023002"/>
    </source>
</evidence>
<dbReference type="GO" id="GO:0046429">
    <property type="term" value="F:4-hydroxy-3-methylbut-2-en-1-yl diphosphate synthase activity (ferredoxin)"/>
    <property type="evidence" value="ECO:0007669"/>
    <property type="project" value="UniProtKB-UniRule"/>
</dbReference>
<dbReference type="InterPro" id="IPR058578">
    <property type="entry name" value="IspG_TIM"/>
</dbReference>
<dbReference type="GO" id="GO:0005506">
    <property type="term" value="F:iron ion binding"/>
    <property type="evidence" value="ECO:0007669"/>
    <property type="project" value="InterPro"/>
</dbReference>
<keyword evidence="2 7" id="KW-0479">Metal-binding</keyword>
<comment type="similarity">
    <text evidence="7">Belongs to the IspG family.</text>
</comment>
<evidence type="ECO:0000259" key="9">
    <source>
        <dbReference type="Pfam" id="PF26540"/>
    </source>
</evidence>
<dbReference type="FunFam" id="3.20.20.20:FF:000001">
    <property type="entry name" value="4-hydroxy-3-methylbut-2-en-1-yl diphosphate synthase (flavodoxin)"/>
    <property type="match status" value="1"/>
</dbReference>
<dbReference type="EC" id="1.17.7.3" evidence="7"/>
<evidence type="ECO:0000313" key="10">
    <source>
        <dbReference type="EMBL" id="EPX80399.1"/>
    </source>
</evidence>
<dbReference type="InterPro" id="IPR011005">
    <property type="entry name" value="Dihydropteroate_synth-like_sf"/>
</dbReference>
<accession>S9S2G9</accession>
<dbReference type="UniPathway" id="UPA00056">
    <property type="reaction ID" value="UER00096"/>
</dbReference>
<dbReference type="PANTHER" id="PTHR30454:SF0">
    <property type="entry name" value="4-HYDROXY-3-METHYLBUT-2-EN-1-YL DIPHOSPHATE SYNTHASE (FERREDOXIN), CHLOROPLASTIC"/>
    <property type="match status" value="1"/>
</dbReference>
<dbReference type="SUPFAM" id="SSF56014">
    <property type="entry name" value="Nitrite and sulphite reductase 4Fe-4S domain-like"/>
    <property type="match status" value="1"/>
</dbReference>
<comment type="catalytic activity">
    <reaction evidence="7">
        <text>(2E)-4-hydroxy-3-methylbut-2-enyl diphosphate + oxidized [flavodoxin] + H2O + 2 H(+) = 2-C-methyl-D-erythritol 2,4-cyclic diphosphate + reduced [flavodoxin]</text>
        <dbReference type="Rhea" id="RHEA:43604"/>
        <dbReference type="Rhea" id="RHEA-COMP:10622"/>
        <dbReference type="Rhea" id="RHEA-COMP:10623"/>
        <dbReference type="ChEBI" id="CHEBI:15377"/>
        <dbReference type="ChEBI" id="CHEBI:15378"/>
        <dbReference type="ChEBI" id="CHEBI:57618"/>
        <dbReference type="ChEBI" id="CHEBI:58210"/>
        <dbReference type="ChEBI" id="CHEBI:58483"/>
        <dbReference type="ChEBI" id="CHEBI:128753"/>
        <dbReference type="EC" id="1.17.7.3"/>
    </reaction>
</comment>
<keyword evidence="4 7" id="KW-0408">Iron</keyword>
<keyword evidence="3 7" id="KW-0560">Oxidoreductase</keyword>
<comment type="function">
    <text evidence="7">Converts 2C-methyl-D-erythritol 2,4-cyclodiphosphate (ME-2,4cPP) into 1-hydroxy-2-methyl-2-(E)-butenyl 4-diphosphate.</text>
</comment>
<dbReference type="InterPro" id="IPR036849">
    <property type="entry name" value="Enolase-like_C_sf"/>
</dbReference>
<evidence type="ECO:0000256" key="2">
    <source>
        <dbReference type="ARBA" id="ARBA00022723"/>
    </source>
</evidence>
<dbReference type="OrthoDB" id="9803214at2"/>
<keyword evidence="1 7" id="KW-0004">4Fe-4S</keyword>
<dbReference type="GO" id="GO:0051539">
    <property type="term" value="F:4 iron, 4 sulfur cluster binding"/>
    <property type="evidence" value="ECO:0007669"/>
    <property type="project" value="UniProtKB-UniRule"/>
</dbReference>
<comment type="pathway">
    <text evidence="7">Isoprenoid biosynthesis; isopentenyl diphosphate biosynthesis via DXP pathway; isopentenyl diphosphate from 1-deoxy-D-xylulose 5-phosphate: step 5/6.</text>
</comment>
<evidence type="ECO:0000256" key="7">
    <source>
        <dbReference type="HAMAP-Rule" id="MF_00159"/>
    </source>
</evidence>
<dbReference type="SUPFAM" id="SSF51604">
    <property type="entry name" value="Enolase C-terminal domain-like"/>
    <property type="match status" value="1"/>
</dbReference>
<evidence type="ECO:0000256" key="6">
    <source>
        <dbReference type="ARBA" id="ARBA00023229"/>
    </source>
</evidence>
<dbReference type="InterPro" id="IPR016425">
    <property type="entry name" value="IspG_bac"/>
</dbReference>
<dbReference type="RefSeq" id="WP_020038769.1">
    <property type="nucleotide sequence ID" value="NZ_KE557277.1"/>
</dbReference>
<feature type="binding site" evidence="7">
    <location>
        <position position="278"/>
    </location>
    <ligand>
        <name>[4Fe-4S] cluster</name>
        <dbReference type="ChEBI" id="CHEBI:49883"/>
    </ligand>
</feature>
<dbReference type="HAMAP" id="MF_00159">
    <property type="entry name" value="IspG"/>
    <property type="match status" value="1"/>
</dbReference>
<feature type="binding site" evidence="7">
    <location>
        <position position="310"/>
    </location>
    <ligand>
        <name>[4Fe-4S] cluster</name>
        <dbReference type="ChEBI" id="CHEBI:49883"/>
    </ligand>
</feature>
<evidence type="ECO:0000256" key="5">
    <source>
        <dbReference type="ARBA" id="ARBA00023014"/>
    </source>
</evidence>
<dbReference type="AlphaFoldDB" id="S9S2G9"/>
<dbReference type="PIRSF" id="PIRSF004640">
    <property type="entry name" value="IspG"/>
    <property type="match status" value="1"/>
</dbReference>
<keyword evidence="6 7" id="KW-0414">Isoprene biosynthesis</keyword>
<dbReference type="GO" id="GO:0141197">
    <property type="term" value="F:4-hydroxy-3-methylbut-2-enyl-diphosphate synthase activity (flavodoxin)"/>
    <property type="evidence" value="ECO:0007669"/>
    <property type="project" value="UniProtKB-EC"/>
</dbReference>